<reference evidence="10 11" key="1">
    <citation type="journal article" date="2011" name="Science">
        <title>The Selaginella genome identifies genetic changes associated with the evolution of vascular plants.</title>
        <authorList>
            <person name="Banks J.A."/>
            <person name="Nishiyama T."/>
            <person name="Hasebe M."/>
            <person name="Bowman J.L."/>
            <person name="Gribskov M."/>
            <person name="dePamphilis C."/>
            <person name="Albert V.A."/>
            <person name="Aono N."/>
            <person name="Aoyama T."/>
            <person name="Ambrose B.A."/>
            <person name="Ashton N.W."/>
            <person name="Axtell M.J."/>
            <person name="Barker E."/>
            <person name="Barker M.S."/>
            <person name="Bennetzen J.L."/>
            <person name="Bonawitz N.D."/>
            <person name="Chapple C."/>
            <person name="Cheng C."/>
            <person name="Correa L.G."/>
            <person name="Dacre M."/>
            <person name="DeBarry J."/>
            <person name="Dreyer I."/>
            <person name="Elias M."/>
            <person name="Engstrom E.M."/>
            <person name="Estelle M."/>
            <person name="Feng L."/>
            <person name="Finet C."/>
            <person name="Floyd S.K."/>
            <person name="Frommer W.B."/>
            <person name="Fujita T."/>
            <person name="Gramzow L."/>
            <person name="Gutensohn M."/>
            <person name="Harholt J."/>
            <person name="Hattori M."/>
            <person name="Heyl A."/>
            <person name="Hirai T."/>
            <person name="Hiwatashi Y."/>
            <person name="Ishikawa M."/>
            <person name="Iwata M."/>
            <person name="Karol K.G."/>
            <person name="Koehler B."/>
            <person name="Kolukisaoglu U."/>
            <person name="Kubo M."/>
            <person name="Kurata T."/>
            <person name="Lalonde S."/>
            <person name="Li K."/>
            <person name="Li Y."/>
            <person name="Litt A."/>
            <person name="Lyons E."/>
            <person name="Manning G."/>
            <person name="Maruyama T."/>
            <person name="Michael T.P."/>
            <person name="Mikami K."/>
            <person name="Miyazaki S."/>
            <person name="Morinaga S."/>
            <person name="Murata T."/>
            <person name="Mueller-Roeber B."/>
            <person name="Nelson D.R."/>
            <person name="Obara M."/>
            <person name="Oguri Y."/>
            <person name="Olmstead R.G."/>
            <person name="Onodera N."/>
            <person name="Petersen B.L."/>
            <person name="Pils B."/>
            <person name="Prigge M."/>
            <person name="Rensing S.A."/>
            <person name="Riano-Pachon D.M."/>
            <person name="Roberts A.W."/>
            <person name="Sato Y."/>
            <person name="Scheller H.V."/>
            <person name="Schulz B."/>
            <person name="Schulz C."/>
            <person name="Shakirov E.V."/>
            <person name="Shibagaki N."/>
            <person name="Shinohara N."/>
            <person name="Shippen D.E."/>
            <person name="Soerensen I."/>
            <person name="Sotooka R."/>
            <person name="Sugimoto N."/>
            <person name="Sugita M."/>
            <person name="Sumikawa N."/>
            <person name="Tanurdzic M."/>
            <person name="Theissen G."/>
            <person name="Ulvskov P."/>
            <person name="Wakazuki S."/>
            <person name="Weng J.K."/>
            <person name="Willats W.W."/>
            <person name="Wipf D."/>
            <person name="Wolf P.G."/>
            <person name="Yang L."/>
            <person name="Zimmer A.D."/>
            <person name="Zhu Q."/>
            <person name="Mitros T."/>
            <person name="Hellsten U."/>
            <person name="Loque D."/>
            <person name="Otillar R."/>
            <person name="Salamov A."/>
            <person name="Schmutz J."/>
            <person name="Shapiro H."/>
            <person name="Lindquist E."/>
            <person name="Lucas S."/>
            <person name="Rokhsar D."/>
            <person name="Grigoriev I.V."/>
        </authorList>
    </citation>
    <scope>NUCLEOTIDE SEQUENCE [LARGE SCALE GENOMIC DNA]</scope>
</reference>
<dbReference type="Gene3D" id="3.80.10.10">
    <property type="entry name" value="Ribonuclease Inhibitor"/>
    <property type="match status" value="1"/>
</dbReference>
<dbReference type="InterPro" id="IPR013210">
    <property type="entry name" value="LRR_N_plant-typ"/>
</dbReference>
<dbReference type="Proteomes" id="UP000001514">
    <property type="component" value="Unassembled WGS sequence"/>
</dbReference>
<gene>
    <name evidence="10" type="ORF">SELMODRAFT_131809</name>
</gene>
<comment type="subcellular location">
    <subcellularLocation>
        <location evidence="1">Membrane</location>
        <topology evidence="1">Single-pass membrane protein</topology>
    </subcellularLocation>
</comment>
<dbReference type="InterPro" id="IPR046959">
    <property type="entry name" value="PRK1-6/SRF4-like"/>
</dbReference>
<evidence type="ECO:0000256" key="7">
    <source>
        <dbReference type="ARBA" id="ARBA00023136"/>
    </source>
</evidence>
<dbReference type="GO" id="GO:0016020">
    <property type="term" value="C:membrane"/>
    <property type="evidence" value="ECO:0007669"/>
    <property type="project" value="UniProtKB-SubCell"/>
</dbReference>
<evidence type="ECO:0000256" key="4">
    <source>
        <dbReference type="ARBA" id="ARBA00022729"/>
    </source>
</evidence>
<dbReference type="Pfam" id="PF08263">
    <property type="entry name" value="LRRNT_2"/>
    <property type="match status" value="1"/>
</dbReference>
<evidence type="ECO:0000313" key="11">
    <source>
        <dbReference type="Proteomes" id="UP000001514"/>
    </source>
</evidence>
<dbReference type="Pfam" id="PF00560">
    <property type="entry name" value="LRR_1"/>
    <property type="match status" value="3"/>
</dbReference>
<accession>D8T4S1</accession>
<dbReference type="KEGG" id="smo:SELMODRAFT_131809"/>
<evidence type="ECO:0000256" key="1">
    <source>
        <dbReference type="ARBA" id="ARBA00004167"/>
    </source>
</evidence>
<name>D8T4S1_SELML</name>
<dbReference type="STRING" id="88036.D8T4S1"/>
<dbReference type="InterPro" id="IPR032675">
    <property type="entry name" value="LRR_dom_sf"/>
</dbReference>
<dbReference type="OMA" id="WYLYLER"/>
<dbReference type="PANTHER" id="PTHR48007">
    <property type="entry name" value="LEUCINE-RICH REPEAT RECEPTOR-LIKE PROTEIN KINASE PXC1"/>
    <property type="match status" value="1"/>
</dbReference>
<evidence type="ECO:0000256" key="8">
    <source>
        <dbReference type="ARBA" id="ARBA00023180"/>
    </source>
</evidence>
<dbReference type="eggNOG" id="ENOG502QU7G">
    <property type="taxonomic scope" value="Eukaryota"/>
</dbReference>
<keyword evidence="11" id="KW-1185">Reference proteome</keyword>
<evidence type="ECO:0000313" key="10">
    <source>
        <dbReference type="EMBL" id="EFJ08404.1"/>
    </source>
</evidence>
<keyword evidence="7" id="KW-0472">Membrane</keyword>
<evidence type="ECO:0000256" key="5">
    <source>
        <dbReference type="ARBA" id="ARBA00022737"/>
    </source>
</evidence>
<dbReference type="PRINTS" id="PR00019">
    <property type="entry name" value="LEURICHRPT"/>
</dbReference>
<keyword evidence="2" id="KW-0433">Leucine-rich repeat</keyword>
<evidence type="ECO:0000256" key="3">
    <source>
        <dbReference type="ARBA" id="ARBA00022692"/>
    </source>
</evidence>
<sequence length="193" mass="20573">MVFFLSLALPVESSENDDVLGLIVFKADLHDPRRALASWSEDSASPRNWTGIQCSPQSGTVTQVTLDGLELSGPLGRGLLKLDHLQSLEALGASENRLSGSIPAGVGSLSRLSSLDLSHNSLSGEIPPELGQCQMLVSLDLSYNLLSGEIPSFLESLSRLEVLRLPGNSFSGGVPEWIVRSSRSSTSRRTISG</sequence>
<proteinExistence type="predicted"/>
<organism evidence="11">
    <name type="scientific">Selaginella moellendorffii</name>
    <name type="common">Spikemoss</name>
    <dbReference type="NCBI Taxonomy" id="88036"/>
    <lineage>
        <taxon>Eukaryota</taxon>
        <taxon>Viridiplantae</taxon>
        <taxon>Streptophyta</taxon>
        <taxon>Embryophyta</taxon>
        <taxon>Tracheophyta</taxon>
        <taxon>Lycopodiopsida</taxon>
        <taxon>Selaginellales</taxon>
        <taxon>Selaginellaceae</taxon>
        <taxon>Selaginella</taxon>
    </lineage>
</organism>
<dbReference type="PANTHER" id="PTHR48007:SF76">
    <property type="entry name" value="OS03G0145102 PROTEIN"/>
    <property type="match status" value="1"/>
</dbReference>
<dbReference type="AlphaFoldDB" id="D8T4S1"/>
<keyword evidence="6" id="KW-1133">Transmembrane helix</keyword>
<dbReference type="Gramene" id="EFJ08404">
    <property type="protein sequence ID" value="EFJ08404"/>
    <property type="gene ID" value="SELMODRAFT_131809"/>
</dbReference>
<dbReference type="HOGENOM" id="CLU_000288_18_9_1"/>
<dbReference type="SUPFAM" id="SSF52058">
    <property type="entry name" value="L domain-like"/>
    <property type="match status" value="1"/>
</dbReference>
<keyword evidence="3" id="KW-0812">Transmembrane</keyword>
<evidence type="ECO:0000259" key="9">
    <source>
        <dbReference type="Pfam" id="PF08263"/>
    </source>
</evidence>
<dbReference type="EMBL" id="GL377674">
    <property type="protein sequence ID" value="EFJ08404.1"/>
    <property type="molecule type" value="Genomic_DNA"/>
</dbReference>
<dbReference type="InParanoid" id="D8T4S1"/>
<dbReference type="FunFam" id="3.80.10.10:FF:000275">
    <property type="entry name" value="Leucine-rich repeat receptor-like protein kinase"/>
    <property type="match status" value="1"/>
</dbReference>
<keyword evidence="5" id="KW-0677">Repeat</keyword>
<keyword evidence="4" id="KW-0732">Signal</keyword>
<evidence type="ECO:0000256" key="6">
    <source>
        <dbReference type="ARBA" id="ARBA00022989"/>
    </source>
</evidence>
<feature type="domain" description="Leucine-rich repeat-containing N-terminal plant-type" evidence="9">
    <location>
        <begin position="16"/>
        <end position="55"/>
    </location>
</feature>
<keyword evidence="8" id="KW-0325">Glycoprotein</keyword>
<evidence type="ECO:0000256" key="2">
    <source>
        <dbReference type="ARBA" id="ARBA00022614"/>
    </source>
</evidence>
<protein>
    <recommendedName>
        <fullName evidence="9">Leucine-rich repeat-containing N-terminal plant-type domain-containing protein</fullName>
    </recommendedName>
</protein>
<dbReference type="InterPro" id="IPR001611">
    <property type="entry name" value="Leu-rich_rpt"/>
</dbReference>